<evidence type="ECO:0000256" key="5">
    <source>
        <dbReference type="ARBA" id="ARBA00023065"/>
    </source>
</evidence>
<dbReference type="InterPro" id="IPR000595">
    <property type="entry name" value="cNMP-bd_dom"/>
</dbReference>
<dbReference type="SMART" id="SM00100">
    <property type="entry name" value="cNMP"/>
    <property type="match status" value="1"/>
</dbReference>
<comment type="subcellular location">
    <subcellularLocation>
        <location evidence="1">Membrane</location>
        <topology evidence="1">Multi-pass membrane protein</topology>
    </subcellularLocation>
</comment>
<evidence type="ECO:0000313" key="11">
    <source>
        <dbReference type="EnsemblMetazoa" id="SMAR002951-PA"/>
    </source>
</evidence>
<dbReference type="Pfam" id="PF00027">
    <property type="entry name" value="cNMP_binding"/>
    <property type="match status" value="1"/>
</dbReference>
<dbReference type="PROSITE" id="PS00889">
    <property type="entry name" value="CNMP_BINDING_2"/>
    <property type="match status" value="1"/>
</dbReference>
<dbReference type="InterPro" id="IPR005821">
    <property type="entry name" value="Ion_trans_dom"/>
</dbReference>
<evidence type="ECO:0000256" key="4">
    <source>
        <dbReference type="ARBA" id="ARBA00022989"/>
    </source>
</evidence>
<keyword evidence="4 9" id="KW-1133">Transmembrane helix</keyword>
<keyword evidence="7" id="KW-1071">Ligand-gated ion channel</keyword>
<evidence type="ECO:0000259" key="10">
    <source>
        <dbReference type="PROSITE" id="PS50042"/>
    </source>
</evidence>
<accession>T1IPJ9</accession>
<evidence type="ECO:0000313" key="12">
    <source>
        <dbReference type="Proteomes" id="UP000014500"/>
    </source>
</evidence>
<dbReference type="InterPro" id="IPR014710">
    <property type="entry name" value="RmlC-like_jellyroll"/>
</dbReference>
<feature type="domain" description="Cyclic nucleotide-binding" evidence="10">
    <location>
        <begin position="513"/>
        <end position="632"/>
    </location>
</feature>
<dbReference type="PROSITE" id="PS00888">
    <property type="entry name" value="CNMP_BINDING_1"/>
    <property type="match status" value="1"/>
</dbReference>
<feature type="transmembrane region" description="Helical" evidence="9">
    <location>
        <begin position="337"/>
        <end position="359"/>
    </location>
</feature>
<dbReference type="EMBL" id="JH431263">
    <property type="status" value="NOT_ANNOTATED_CDS"/>
    <property type="molecule type" value="Genomic_DNA"/>
</dbReference>
<keyword evidence="12" id="KW-1185">Reference proteome</keyword>
<dbReference type="Gene3D" id="1.20.5.300">
    <property type="match status" value="1"/>
</dbReference>
<proteinExistence type="predicted"/>
<dbReference type="SUPFAM" id="SSF81324">
    <property type="entry name" value="Voltage-gated potassium channels"/>
    <property type="match status" value="1"/>
</dbReference>
<dbReference type="InterPro" id="IPR018490">
    <property type="entry name" value="cNMP-bd_dom_sf"/>
</dbReference>
<feature type="transmembrane region" description="Helical" evidence="9">
    <location>
        <begin position="190"/>
        <end position="210"/>
    </location>
</feature>
<evidence type="ECO:0000256" key="7">
    <source>
        <dbReference type="ARBA" id="ARBA00023286"/>
    </source>
</evidence>
<dbReference type="Gene3D" id="1.10.287.70">
    <property type="match status" value="1"/>
</dbReference>
<keyword evidence="5" id="KW-0406">Ion transport</keyword>
<dbReference type="eggNOG" id="KOG0500">
    <property type="taxonomic scope" value="Eukaryota"/>
</dbReference>
<sequence length="717" mass="82258">MLSSTTSDFCTLPGEVSSTPIMKTSPTRIQNHVIQTISELVPSRPVTPKIFPAPQTRKDSSPRRLTLVESNDANNRALSPEQSSFVDDNDPEIANVVLDDEFVVPKTNGFRVVVQKIQVLQKWIRGTKEPKEPVRPDSFLEKFALGGRMDGEKNEKEMKIKSVLIYFDGQLIFIVVLCLFSFVIDTSKNFYYYWLLVITIAVLYNTLMVIGRSVFWKLQNLMPSVWLVMDYVCDVVYIIDMVINAHKGFLEQGLMVRDLNRLRLNYTKSGPILWDILSILPTDLLYIHLGITCEDNQCPCPVIVRLNRVLRFPRMLEFFDRTETRTNFPNVLRILKVIIYILILIHWNACFYFVISYEIGFSSDNWVYSPNRTKDAGTLAHMYIYSFYWSTLTLTTIGETPQPEKDAEYIFVVCDFLVGVLVFATIVGNIGSMISHMNAARAEFQTRMDGVKQYMELRKVGKDLEQRVIQWFDYLWTNKQLLDENAILTSLPDKLKAELAIHVHMGTLRRVRIFQDCEAGLLVEIVLKLRLQVFSPGDYVCKKGDVGKEMYIVKRGRLTVVADDGHTVFATLGDGSVFGEISVLNIAGNKTGNRRTANVRSVGYSDLFCLSKDDLWDALTEYPEAKRMLFEKGREILLKDNLIDLDAVKRKELDDQSDAEKIKRLETDVDVLQTRLARLLAEFVSGQEKMKQRVVYLERHLDEEKRVRLVMGVDGKS</sequence>
<evidence type="ECO:0000256" key="1">
    <source>
        <dbReference type="ARBA" id="ARBA00004141"/>
    </source>
</evidence>
<dbReference type="FunFam" id="2.60.120.10:FF:000002">
    <property type="entry name" value="Cyclic nucleotide gated channel alpha 1a"/>
    <property type="match status" value="1"/>
</dbReference>
<evidence type="ECO:0000256" key="2">
    <source>
        <dbReference type="ARBA" id="ARBA00022448"/>
    </source>
</evidence>
<evidence type="ECO:0000256" key="6">
    <source>
        <dbReference type="ARBA" id="ARBA00023136"/>
    </source>
</evidence>
<feature type="transmembrane region" description="Helical" evidence="9">
    <location>
        <begin position="379"/>
        <end position="397"/>
    </location>
</feature>
<keyword evidence="6 9" id="KW-0472">Membrane</keyword>
<feature type="transmembrane region" description="Helical" evidence="9">
    <location>
        <begin position="409"/>
        <end position="431"/>
    </location>
</feature>
<dbReference type="Pfam" id="PF16526">
    <property type="entry name" value="CLZ"/>
    <property type="match status" value="1"/>
</dbReference>
<dbReference type="OMA" id="ECEPQTR"/>
<name>T1IPJ9_STRMM</name>
<evidence type="ECO:0000256" key="9">
    <source>
        <dbReference type="SAM" id="Phobius"/>
    </source>
</evidence>
<dbReference type="HOGENOM" id="CLU_005746_12_0_1"/>
<dbReference type="InterPro" id="IPR050866">
    <property type="entry name" value="CNG_cation_channel"/>
</dbReference>
<keyword evidence="2" id="KW-0813">Transport</keyword>
<dbReference type="InterPro" id="IPR018488">
    <property type="entry name" value="cNMP-bd_CS"/>
</dbReference>
<dbReference type="InterPro" id="IPR032406">
    <property type="entry name" value="CLZ_dom"/>
</dbReference>
<dbReference type="GO" id="GO:0005222">
    <property type="term" value="F:intracellularly cAMP-activated cation channel activity"/>
    <property type="evidence" value="ECO:0007669"/>
    <property type="project" value="TreeGrafter"/>
</dbReference>
<feature type="transmembrane region" description="Helical" evidence="9">
    <location>
        <begin position="163"/>
        <end position="184"/>
    </location>
</feature>
<dbReference type="AlphaFoldDB" id="T1IPJ9"/>
<dbReference type="PhylomeDB" id="T1IPJ9"/>
<dbReference type="CDD" id="cd00038">
    <property type="entry name" value="CAP_ED"/>
    <property type="match status" value="1"/>
</dbReference>
<dbReference type="Gene3D" id="1.10.287.630">
    <property type="entry name" value="Helix hairpin bin"/>
    <property type="match status" value="1"/>
</dbReference>
<reference evidence="11" key="2">
    <citation type="submission" date="2015-02" db="UniProtKB">
        <authorList>
            <consortium name="EnsemblMetazoa"/>
        </authorList>
    </citation>
    <scope>IDENTIFICATION</scope>
</reference>
<keyword evidence="8" id="KW-0407">Ion channel</keyword>
<dbReference type="FunFam" id="1.10.287.70:FF:000030">
    <property type="entry name" value="Cyclic nucleotide-gated channel alpha 3"/>
    <property type="match status" value="1"/>
</dbReference>
<evidence type="ECO:0000256" key="8">
    <source>
        <dbReference type="ARBA" id="ARBA00023303"/>
    </source>
</evidence>
<dbReference type="Proteomes" id="UP000014500">
    <property type="component" value="Unassembled WGS sequence"/>
</dbReference>
<dbReference type="STRING" id="126957.T1IPJ9"/>
<evidence type="ECO:0000256" key="3">
    <source>
        <dbReference type="ARBA" id="ARBA00022692"/>
    </source>
</evidence>
<dbReference type="PANTHER" id="PTHR45638:SF11">
    <property type="entry name" value="CYCLIC NUCLEOTIDE-GATED CATION CHANNEL SUBUNIT A"/>
    <property type="match status" value="1"/>
</dbReference>
<dbReference type="GO" id="GO:0030553">
    <property type="term" value="F:cGMP binding"/>
    <property type="evidence" value="ECO:0007669"/>
    <property type="project" value="TreeGrafter"/>
</dbReference>
<dbReference type="GO" id="GO:0044877">
    <property type="term" value="F:protein-containing complex binding"/>
    <property type="evidence" value="ECO:0007669"/>
    <property type="project" value="TreeGrafter"/>
</dbReference>
<dbReference type="PANTHER" id="PTHR45638">
    <property type="entry name" value="CYCLIC NUCLEOTIDE-GATED CATION CHANNEL SUBUNIT A"/>
    <property type="match status" value="1"/>
</dbReference>
<dbReference type="GO" id="GO:0005886">
    <property type="term" value="C:plasma membrane"/>
    <property type="evidence" value="ECO:0007669"/>
    <property type="project" value="TreeGrafter"/>
</dbReference>
<dbReference type="GO" id="GO:0017071">
    <property type="term" value="C:intracellular cyclic nucleotide activated cation channel complex"/>
    <property type="evidence" value="ECO:0007669"/>
    <property type="project" value="TreeGrafter"/>
</dbReference>
<dbReference type="SUPFAM" id="SSF51206">
    <property type="entry name" value="cAMP-binding domain-like"/>
    <property type="match status" value="1"/>
</dbReference>
<dbReference type="EnsemblMetazoa" id="SMAR002951-RA">
    <property type="protein sequence ID" value="SMAR002951-PA"/>
    <property type="gene ID" value="SMAR002951"/>
</dbReference>
<organism evidence="11 12">
    <name type="scientific">Strigamia maritima</name>
    <name type="common">European centipede</name>
    <name type="synonym">Geophilus maritimus</name>
    <dbReference type="NCBI Taxonomy" id="126957"/>
    <lineage>
        <taxon>Eukaryota</taxon>
        <taxon>Metazoa</taxon>
        <taxon>Ecdysozoa</taxon>
        <taxon>Arthropoda</taxon>
        <taxon>Myriapoda</taxon>
        <taxon>Chilopoda</taxon>
        <taxon>Pleurostigmophora</taxon>
        <taxon>Geophilomorpha</taxon>
        <taxon>Linotaeniidae</taxon>
        <taxon>Strigamia</taxon>
    </lineage>
</organism>
<dbReference type="Gene3D" id="2.60.120.10">
    <property type="entry name" value="Jelly Rolls"/>
    <property type="match status" value="1"/>
</dbReference>
<dbReference type="GO" id="GO:0005223">
    <property type="term" value="F:intracellularly cGMP-activated cation channel activity"/>
    <property type="evidence" value="ECO:0007669"/>
    <property type="project" value="TreeGrafter"/>
</dbReference>
<protein>
    <recommendedName>
        <fullName evidence="10">Cyclic nucleotide-binding domain-containing protein</fullName>
    </recommendedName>
</protein>
<dbReference type="FunFam" id="1.10.287.630:FF:000001">
    <property type="entry name" value="Cyclic nucleotide-gated channel alpha 3"/>
    <property type="match status" value="1"/>
</dbReference>
<dbReference type="Pfam" id="PF00520">
    <property type="entry name" value="Ion_trans"/>
    <property type="match status" value="1"/>
</dbReference>
<keyword evidence="3 9" id="KW-0812">Transmembrane</keyword>
<reference evidence="12" key="1">
    <citation type="submission" date="2011-05" db="EMBL/GenBank/DDBJ databases">
        <authorList>
            <person name="Richards S.R."/>
            <person name="Qu J."/>
            <person name="Jiang H."/>
            <person name="Jhangiani S.N."/>
            <person name="Agravi P."/>
            <person name="Goodspeed R."/>
            <person name="Gross S."/>
            <person name="Mandapat C."/>
            <person name="Jackson L."/>
            <person name="Mathew T."/>
            <person name="Pu L."/>
            <person name="Thornton R."/>
            <person name="Saada N."/>
            <person name="Wilczek-Boney K.B."/>
            <person name="Lee S."/>
            <person name="Kovar C."/>
            <person name="Wu Y."/>
            <person name="Scherer S.E."/>
            <person name="Worley K.C."/>
            <person name="Muzny D.M."/>
            <person name="Gibbs R."/>
        </authorList>
    </citation>
    <scope>NUCLEOTIDE SEQUENCE</scope>
    <source>
        <strain evidence="12">Brora</strain>
    </source>
</reference>
<dbReference type="PROSITE" id="PS50042">
    <property type="entry name" value="CNMP_BINDING_3"/>
    <property type="match status" value="1"/>
</dbReference>